<protein>
    <recommendedName>
        <fullName evidence="3">DUF3830 family protein</fullName>
    </recommendedName>
</protein>
<dbReference type="SUPFAM" id="SSF50891">
    <property type="entry name" value="Cyclophilin-like"/>
    <property type="match status" value="1"/>
</dbReference>
<reference evidence="1 2" key="1">
    <citation type="submission" date="2020-06" db="EMBL/GenBank/DDBJ databases">
        <title>Oricola thermophila sp. nov. isolated from a tidal sediments.</title>
        <authorList>
            <person name="Kwon K.K."/>
            <person name="Yang S.-H."/>
            <person name="Park M.-J."/>
        </authorList>
    </citation>
    <scope>NUCLEOTIDE SEQUENCE [LARGE SCALE GENOMIC DNA]</scope>
    <source>
        <strain evidence="1 2">MEBiC13590</strain>
    </source>
</reference>
<dbReference type="AlphaFoldDB" id="A0A6N1VGH9"/>
<evidence type="ECO:0008006" key="3">
    <source>
        <dbReference type="Google" id="ProtNLM"/>
    </source>
</evidence>
<name>A0A6N1VGH9_9HYPH</name>
<accession>A0A6N1VGH9</accession>
<evidence type="ECO:0000313" key="2">
    <source>
        <dbReference type="Proteomes" id="UP000509367"/>
    </source>
</evidence>
<evidence type="ECO:0000313" key="1">
    <source>
        <dbReference type="EMBL" id="QKV20030.1"/>
    </source>
</evidence>
<keyword evidence="2" id="KW-1185">Reference proteome</keyword>
<dbReference type="KEGG" id="orm:HTY61_17025"/>
<sequence length="311" mass="34446">MGGEQHTLIFRVDGVEHEIALDHSRCPRTLAKVIEALPARVDIHCAKIAGSHIMWPVPFIEGVEEASDVLDMPAGSFFFWPERQYLEITYAPLQAETAAVNYLGKLRGDVEWLRDYAERQRRGHGGEIFTADVYLKGGARPAEPDAAAYVETEIAAGSPALKQVRAARLDAWAGETADVRALLARRGLNIPFGPLVMAEGELRKAHELLWRLWNAGESLSDAQKCDIARFTIEAAITRVGGFCHMNDTAAILEKLIECFDGADPVADVLAEGVLFTGRVAAWLDLYIQWWPFNEVTLDTLGKTDSLRKAYQ</sequence>
<dbReference type="Gene3D" id="2.40.100.20">
    <property type="match status" value="1"/>
</dbReference>
<dbReference type="InterPro" id="IPR029000">
    <property type="entry name" value="Cyclophilin-like_dom_sf"/>
</dbReference>
<gene>
    <name evidence="1" type="ORF">HTY61_17025</name>
</gene>
<dbReference type="EMBL" id="CP054836">
    <property type="protein sequence ID" value="QKV20030.1"/>
    <property type="molecule type" value="Genomic_DNA"/>
</dbReference>
<dbReference type="RefSeq" id="WP_175277921.1">
    <property type="nucleotide sequence ID" value="NZ_CP054836.1"/>
</dbReference>
<organism evidence="1 2">
    <name type="scientific">Oricola thermophila</name>
    <dbReference type="NCBI Taxonomy" id="2742145"/>
    <lineage>
        <taxon>Bacteria</taxon>
        <taxon>Pseudomonadati</taxon>
        <taxon>Pseudomonadota</taxon>
        <taxon>Alphaproteobacteria</taxon>
        <taxon>Hyphomicrobiales</taxon>
        <taxon>Ahrensiaceae</taxon>
        <taxon>Oricola</taxon>
    </lineage>
</organism>
<dbReference type="Proteomes" id="UP000509367">
    <property type="component" value="Chromosome"/>
</dbReference>
<proteinExistence type="predicted"/>